<evidence type="ECO:0000256" key="8">
    <source>
        <dbReference type="ARBA" id="ARBA00023306"/>
    </source>
</evidence>
<dbReference type="Pfam" id="PF02875">
    <property type="entry name" value="Mur_ligase_C"/>
    <property type="match status" value="1"/>
</dbReference>
<dbReference type="HAMAP" id="MF_02019">
    <property type="entry name" value="MurF"/>
    <property type="match status" value="1"/>
</dbReference>
<dbReference type="InterPro" id="IPR036615">
    <property type="entry name" value="Mur_ligase_C_dom_sf"/>
</dbReference>
<feature type="domain" description="Mur ligase C-terminal" evidence="13">
    <location>
        <begin position="317"/>
        <end position="436"/>
    </location>
</feature>
<dbReference type="PANTHER" id="PTHR43024:SF1">
    <property type="entry name" value="UDP-N-ACETYLMURAMOYL-TRIPEPTIDE--D-ALANYL-D-ALANINE LIGASE"/>
    <property type="match status" value="1"/>
</dbReference>
<organism evidence="15 16">
    <name type="scientific">Candidatus Photodesmus katoptron Akat1</name>
    <dbReference type="NCBI Taxonomy" id="1236703"/>
    <lineage>
        <taxon>Bacteria</taxon>
        <taxon>Pseudomonadati</taxon>
        <taxon>Pseudomonadota</taxon>
        <taxon>Gammaproteobacteria</taxon>
        <taxon>Vibrionales</taxon>
        <taxon>Vibrionaceae</taxon>
        <taxon>Candidatus Photodesmus</taxon>
    </lineage>
</organism>
<dbReference type="RefSeq" id="WP_016503524.1">
    <property type="nucleotide sequence ID" value="NZ_AMSD01000001.1"/>
</dbReference>
<feature type="domain" description="Mur ligase N-terminal catalytic" evidence="12">
    <location>
        <begin position="24"/>
        <end position="71"/>
    </location>
</feature>
<dbReference type="Gene3D" id="3.40.1390.10">
    <property type="entry name" value="MurE/MurF, N-terminal domain"/>
    <property type="match status" value="1"/>
</dbReference>
<evidence type="ECO:0000256" key="6">
    <source>
        <dbReference type="ARBA" id="ARBA00022960"/>
    </source>
</evidence>
<keyword evidence="4 10" id="KW-0547">Nucleotide-binding</keyword>
<dbReference type="Gene3D" id="3.40.1190.10">
    <property type="entry name" value="Mur-like, catalytic domain"/>
    <property type="match status" value="1"/>
</dbReference>
<keyword evidence="9 10" id="KW-0961">Cell wall biogenesis/degradation</keyword>
<dbReference type="InterPro" id="IPR005863">
    <property type="entry name" value="UDP-N-AcMur_synth"/>
</dbReference>
<dbReference type="InterPro" id="IPR036565">
    <property type="entry name" value="Mur-like_cat_sf"/>
</dbReference>
<keyword evidence="7 10" id="KW-0573">Peptidoglycan synthesis</keyword>
<dbReference type="GO" id="GO:0071555">
    <property type="term" value="P:cell wall organization"/>
    <property type="evidence" value="ECO:0007669"/>
    <property type="project" value="UniProtKB-KW"/>
</dbReference>
<keyword evidence="8 10" id="KW-0131">Cell cycle</keyword>
<dbReference type="PATRIC" id="fig|1236703.3.peg.175"/>
<evidence type="ECO:0000313" key="16">
    <source>
        <dbReference type="Proteomes" id="UP000053688"/>
    </source>
</evidence>
<comment type="caution">
    <text evidence="15">The sequence shown here is derived from an EMBL/GenBank/DDBJ whole genome shotgun (WGS) entry which is preliminary data.</text>
</comment>
<dbReference type="InterPro" id="IPR013221">
    <property type="entry name" value="Mur_ligase_cen"/>
</dbReference>
<evidence type="ECO:0000256" key="2">
    <source>
        <dbReference type="ARBA" id="ARBA00022598"/>
    </source>
</evidence>
<dbReference type="SUPFAM" id="SSF53244">
    <property type="entry name" value="MurD-like peptide ligases, peptide-binding domain"/>
    <property type="match status" value="1"/>
</dbReference>
<dbReference type="EC" id="6.3.2.10" evidence="10 11"/>
<dbReference type="GO" id="GO:0005524">
    <property type="term" value="F:ATP binding"/>
    <property type="evidence" value="ECO:0007669"/>
    <property type="project" value="UniProtKB-UniRule"/>
</dbReference>
<gene>
    <name evidence="10 15" type="primary">murF</name>
    <name evidence="15" type="ORF">O1U_0185</name>
</gene>
<name>S3E0N0_9GAMM</name>
<keyword evidence="2 10" id="KW-0436">Ligase</keyword>
<dbReference type="InterPro" id="IPR035911">
    <property type="entry name" value="MurE/MurF_N"/>
</dbReference>
<keyword evidence="6 10" id="KW-0133">Cell shape</keyword>
<evidence type="ECO:0000256" key="11">
    <source>
        <dbReference type="RuleBase" id="RU004136"/>
    </source>
</evidence>
<dbReference type="SUPFAM" id="SSF63418">
    <property type="entry name" value="MurE/MurF N-terminal domain"/>
    <property type="match status" value="1"/>
</dbReference>
<dbReference type="GO" id="GO:0005737">
    <property type="term" value="C:cytoplasm"/>
    <property type="evidence" value="ECO:0007669"/>
    <property type="project" value="UniProtKB-SubCell"/>
</dbReference>
<comment type="similarity">
    <text evidence="10">Belongs to the MurCDEF family. MurF subfamily.</text>
</comment>
<evidence type="ECO:0000256" key="4">
    <source>
        <dbReference type="ARBA" id="ARBA00022741"/>
    </source>
</evidence>
<evidence type="ECO:0000259" key="14">
    <source>
        <dbReference type="Pfam" id="PF08245"/>
    </source>
</evidence>
<evidence type="ECO:0000259" key="12">
    <source>
        <dbReference type="Pfam" id="PF01225"/>
    </source>
</evidence>
<reference evidence="15 16" key="1">
    <citation type="journal article" date="2014" name="Environ. Microbiol.">
        <title>Genomic signatures of obligate host dependence in the luminous bacterial symbiont of a vertebrate.</title>
        <authorList>
            <person name="Hendry T.A."/>
            <person name="de Wet J.R."/>
            <person name="Dunlap P.V."/>
        </authorList>
    </citation>
    <scope>NUCLEOTIDE SEQUENCE [LARGE SCALE GENOMIC DNA]</scope>
    <source>
        <strain evidence="15 16">Akat1</strain>
    </source>
</reference>
<keyword evidence="5 10" id="KW-0067">ATP-binding</keyword>
<dbReference type="Gene3D" id="3.90.190.20">
    <property type="entry name" value="Mur ligase, C-terminal domain"/>
    <property type="match status" value="1"/>
</dbReference>
<dbReference type="Proteomes" id="UP000053688">
    <property type="component" value="Unassembled WGS sequence"/>
</dbReference>
<evidence type="ECO:0000256" key="9">
    <source>
        <dbReference type="ARBA" id="ARBA00023316"/>
    </source>
</evidence>
<dbReference type="Pfam" id="PF01225">
    <property type="entry name" value="Mur_ligase"/>
    <property type="match status" value="1"/>
</dbReference>
<dbReference type="PANTHER" id="PTHR43024">
    <property type="entry name" value="UDP-N-ACETYLMURAMOYL-TRIPEPTIDE--D-ALANYL-D-ALANINE LIGASE"/>
    <property type="match status" value="1"/>
</dbReference>
<evidence type="ECO:0000313" key="15">
    <source>
        <dbReference type="EMBL" id="EPE37726.1"/>
    </source>
</evidence>
<dbReference type="GO" id="GO:0047480">
    <property type="term" value="F:UDP-N-acetylmuramoyl-tripeptide-D-alanyl-D-alanine ligase activity"/>
    <property type="evidence" value="ECO:0007669"/>
    <property type="project" value="UniProtKB-UniRule"/>
</dbReference>
<evidence type="ECO:0000256" key="10">
    <source>
        <dbReference type="HAMAP-Rule" id="MF_02019"/>
    </source>
</evidence>
<dbReference type="Pfam" id="PF08245">
    <property type="entry name" value="Mur_ligase_M"/>
    <property type="match status" value="1"/>
</dbReference>
<evidence type="ECO:0000256" key="1">
    <source>
        <dbReference type="ARBA" id="ARBA00022490"/>
    </source>
</evidence>
<dbReference type="eggNOG" id="COG0770">
    <property type="taxonomic scope" value="Bacteria"/>
</dbReference>
<evidence type="ECO:0000256" key="7">
    <source>
        <dbReference type="ARBA" id="ARBA00022984"/>
    </source>
</evidence>
<proteinExistence type="inferred from homology"/>
<dbReference type="InterPro" id="IPR000713">
    <property type="entry name" value="Mur_ligase_N"/>
</dbReference>
<feature type="domain" description="Mur ligase central" evidence="14">
    <location>
        <begin position="105"/>
        <end position="293"/>
    </location>
</feature>
<dbReference type="InterPro" id="IPR051046">
    <property type="entry name" value="MurCDEF_CellWall_CoF430Synth"/>
</dbReference>
<dbReference type="InterPro" id="IPR004101">
    <property type="entry name" value="Mur_ligase_C"/>
</dbReference>
<protein>
    <recommendedName>
        <fullName evidence="10 11">UDP-N-acetylmuramoyl-tripeptide--D-alanyl-D-alanine ligase</fullName>
        <ecNumber evidence="10 11">6.3.2.10</ecNumber>
    </recommendedName>
    <alternativeName>
        <fullName evidence="10">D-alanyl-D-alanine-adding enzyme</fullName>
    </alternativeName>
</protein>
<comment type="subcellular location">
    <subcellularLocation>
        <location evidence="10 11">Cytoplasm</location>
    </subcellularLocation>
</comment>
<dbReference type="GO" id="GO:0008360">
    <property type="term" value="P:regulation of cell shape"/>
    <property type="evidence" value="ECO:0007669"/>
    <property type="project" value="UniProtKB-KW"/>
</dbReference>
<dbReference type="GO" id="GO:0051301">
    <property type="term" value="P:cell division"/>
    <property type="evidence" value="ECO:0007669"/>
    <property type="project" value="UniProtKB-KW"/>
</dbReference>
<dbReference type="GO" id="GO:0009252">
    <property type="term" value="P:peptidoglycan biosynthetic process"/>
    <property type="evidence" value="ECO:0007669"/>
    <property type="project" value="UniProtKB-UniRule"/>
</dbReference>
<dbReference type="STRING" id="28176.CF66_2235"/>
<dbReference type="GO" id="GO:0008766">
    <property type="term" value="F:UDP-N-acetylmuramoylalanyl-D-glutamyl-2,6-diaminopimelate-D-alanyl-D-alanine ligase activity"/>
    <property type="evidence" value="ECO:0007669"/>
    <property type="project" value="RHEA"/>
</dbReference>
<keyword evidence="3 10" id="KW-0132">Cell division</keyword>
<keyword evidence="16" id="KW-1185">Reference proteome</keyword>
<accession>S3E0N0</accession>
<dbReference type="AlphaFoldDB" id="S3E0N0"/>
<evidence type="ECO:0000259" key="13">
    <source>
        <dbReference type="Pfam" id="PF02875"/>
    </source>
</evidence>
<evidence type="ECO:0000256" key="5">
    <source>
        <dbReference type="ARBA" id="ARBA00022840"/>
    </source>
</evidence>
<dbReference type="EMBL" id="AMSD01000001">
    <property type="protein sequence ID" value="EPE37726.1"/>
    <property type="molecule type" value="Genomic_DNA"/>
</dbReference>
<dbReference type="UniPathway" id="UPA00219"/>
<evidence type="ECO:0000256" key="3">
    <source>
        <dbReference type="ARBA" id="ARBA00022618"/>
    </source>
</evidence>
<comment type="pathway">
    <text evidence="10 11">Cell wall biogenesis; peptidoglycan biosynthesis.</text>
</comment>
<keyword evidence="1 10" id="KW-0963">Cytoplasm</keyword>
<comment type="catalytic activity">
    <reaction evidence="10 11">
        <text>D-alanyl-D-alanine + UDP-N-acetyl-alpha-D-muramoyl-L-alanyl-gamma-D-glutamyl-meso-2,6-diaminopimelate + ATP = UDP-N-acetyl-alpha-D-muramoyl-L-alanyl-gamma-D-glutamyl-meso-2,6-diaminopimeloyl-D-alanyl-D-alanine + ADP + phosphate + H(+)</text>
        <dbReference type="Rhea" id="RHEA:28374"/>
        <dbReference type="ChEBI" id="CHEBI:15378"/>
        <dbReference type="ChEBI" id="CHEBI:30616"/>
        <dbReference type="ChEBI" id="CHEBI:43474"/>
        <dbReference type="ChEBI" id="CHEBI:57822"/>
        <dbReference type="ChEBI" id="CHEBI:61386"/>
        <dbReference type="ChEBI" id="CHEBI:83905"/>
        <dbReference type="ChEBI" id="CHEBI:456216"/>
        <dbReference type="EC" id="6.3.2.10"/>
    </reaction>
</comment>
<dbReference type="NCBIfam" id="TIGR01143">
    <property type="entry name" value="murF"/>
    <property type="match status" value="1"/>
</dbReference>
<comment type="function">
    <text evidence="10 11">Involved in cell wall formation. Catalyzes the final step in the synthesis of UDP-N-acetylmuramoyl-pentapeptide, the precursor of murein.</text>
</comment>
<dbReference type="SUPFAM" id="SSF53623">
    <property type="entry name" value="MurD-like peptide ligases, catalytic domain"/>
    <property type="match status" value="1"/>
</dbReference>
<feature type="binding site" evidence="10">
    <location>
        <begin position="107"/>
        <end position="113"/>
    </location>
    <ligand>
        <name>ATP</name>
        <dbReference type="ChEBI" id="CHEBI:30616"/>
    </ligand>
</feature>
<sequence length="453" mass="50121">MITMSLNQLCILLNAKLVGDNIQISNVSIDSRSIGNDAIFVAISGKRFHGDDFLYQAIHNGAKALLVTKRYDVLIPQVIVNNTRIALGKLAAWVHKNCQTMTIAITGSCGKTTVKEMMVSILANKGKILYTADNFNNEIGVPLTLLRSTPQDDYAVIEIGANHVGEIAYSANLVSPDIALVNNVAEAHLEGFGSINAIKHAKGEIYQSLKSGAVAVINLDSHGGKLWDSLLTDKRVISFSQYNEKADVYASNILIDIEGKSNFLVHTVKGTRQIYLGIIGQHNVSNALASICLSLELGIEFPVIQNGLLNLIKVKKRAEVIELAKNIKLIDDSYNASVPSMKASIILLNNFKGYRWLILGNMTELGMESFQLHYNIANYANKYKFEYVLTYGKDAKIISDICHGIHFSSRKNMIEYIQKKLIKHDDRNHILLVKGANSTCMSKISITLKEYYL</sequence>